<dbReference type="Proteomes" id="UP000185696">
    <property type="component" value="Unassembled WGS sequence"/>
</dbReference>
<dbReference type="AlphaFoldDB" id="A0A7Z0WU47"/>
<evidence type="ECO:0000313" key="2">
    <source>
        <dbReference type="EMBL" id="OLF13911.1"/>
    </source>
</evidence>
<protein>
    <recommendedName>
        <fullName evidence="1">SnoaL-like domain-containing protein</fullName>
    </recommendedName>
</protein>
<name>A0A7Z0WU47_9PSEU</name>
<gene>
    <name evidence="2" type="ORF">BLA60_01630</name>
</gene>
<comment type="caution">
    <text evidence="2">The sequence shown here is derived from an EMBL/GenBank/DDBJ whole genome shotgun (WGS) entry which is preliminary data.</text>
</comment>
<keyword evidence="3" id="KW-1185">Reference proteome</keyword>
<dbReference type="EMBL" id="MSIF01000001">
    <property type="protein sequence ID" value="OLF13911.1"/>
    <property type="molecule type" value="Genomic_DNA"/>
</dbReference>
<evidence type="ECO:0000259" key="1">
    <source>
        <dbReference type="Pfam" id="PF13577"/>
    </source>
</evidence>
<organism evidence="2 3">
    <name type="scientific">Actinophytocola xinjiangensis</name>
    <dbReference type="NCBI Taxonomy" id="485602"/>
    <lineage>
        <taxon>Bacteria</taxon>
        <taxon>Bacillati</taxon>
        <taxon>Actinomycetota</taxon>
        <taxon>Actinomycetes</taxon>
        <taxon>Pseudonocardiales</taxon>
        <taxon>Pseudonocardiaceae</taxon>
    </lineage>
</organism>
<proteinExistence type="predicted"/>
<reference evidence="2 3" key="1">
    <citation type="submission" date="2016-12" db="EMBL/GenBank/DDBJ databases">
        <title>The draft genome sequence of Actinophytocola xinjiangensis.</title>
        <authorList>
            <person name="Wang W."/>
            <person name="Yuan L."/>
        </authorList>
    </citation>
    <scope>NUCLEOTIDE SEQUENCE [LARGE SCALE GENOMIC DNA]</scope>
    <source>
        <strain evidence="2 3">CGMCC 4.4663</strain>
    </source>
</reference>
<evidence type="ECO:0000313" key="3">
    <source>
        <dbReference type="Proteomes" id="UP000185696"/>
    </source>
</evidence>
<dbReference type="InterPro" id="IPR032710">
    <property type="entry name" value="NTF2-like_dom_sf"/>
</dbReference>
<dbReference type="CDD" id="cd00531">
    <property type="entry name" value="NTF2_like"/>
    <property type="match status" value="1"/>
</dbReference>
<dbReference type="InterPro" id="IPR037401">
    <property type="entry name" value="SnoaL-like"/>
</dbReference>
<feature type="domain" description="SnoaL-like" evidence="1">
    <location>
        <begin position="6"/>
        <end position="130"/>
    </location>
</feature>
<sequence>MLETTQTEDDSSIRSLIGLAALTGDVGEPEDYRRIYSPNATWRSGQERQTGADEIVAAAATRRDQGISGPGTATRHFVVPLHVTVSGDRATAVSYFAFLTATTSAPTVSVAGTYRDELVRTEDGWRIHDRETTIG</sequence>
<dbReference type="SUPFAM" id="SSF54427">
    <property type="entry name" value="NTF2-like"/>
    <property type="match status" value="1"/>
</dbReference>
<dbReference type="Pfam" id="PF13577">
    <property type="entry name" value="SnoaL_4"/>
    <property type="match status" value="1"/>
</dbReference>
<accession>A0A7Z0WU47</accession>
<dbReference type="RefSeq" id="WP_075130859.1">
    <property type="nucleotide sequence ID" value="NZ_MSIF01000001.1"/>
</dbReference>
<dbReference type="Gene3D" id="3.10.450.50">
    <property type="match status" value="1"/>
</dbReference>